<reference evidence="2" key="1">
    <citation type="submission" date="2021-05" db="EMBL/GenBank/DDBJ databases">
        <authorList>
            <person name="Alioto T."/>
            <person name="Alioto T."/>
            <person name="Gomez Garrido J."/>
        </authorList>
    </citation>
    <scope>NUCLEOTIDE SEQUENCE</scope>
</reference>
<sequence>MISWPRVVELSTFLLLSRELSSFFVFDLFSILIKLSSGNQFSIFFSVGFLGCFNSSLLILVTSSFSPKCVSTSNDFLFTHKLSLLSFCFLILFPFFSISHCSTS</sequence>
<name>A0A8D8Y5R6_9HEMI</name>
<evidence type="ECO:0000256" key="1">
    <source>
        <dbReference type="SAM" id="Phobius"/>
    </source>
</evidence>
<keyword evidence="1" id="KW-0812">Transmembrane</keyword>
<evidence type="ECO:0000313" key="2">
    <source>
        <dbReference type="EMBL" id="CAG6721783.1"/>
    </source>
</evidence>
<dbReference type="AlphaFoldDB" id="A0A8D8Y5R6"/>
<dbReference type="EMBL" id="HBUF01362718">
    <property type="protein sequence ID" value="CAG6721783.1"/>
    <property type="molecule type" value="Transcribed_RNA"/>
</dbReference>
<feature type="transmembrane region" description="Helical" evidence="1">
    <location>
        <begin position="82"/>
        <end position="101"/>
    </location>
</feature>
<keyword evidence="1" id="KW-1133">Transmembrane helix</keyword>
<protein>
    <submittedName>
        <fullName evidence="2">Uncharacterized protein</fullName>
    </submittedName>
</protein>
<keyword evidence="1" id="KW-0472">Membrane</keyword>
<feature type="transmembrane region" description="Helical" evidence="1">
    <location>
        <begin position="43"/>
        <end position="62"/>
    </location>
</feature>
<proteinExistence type="predicted"/>
<accession>A0A8D8Y5R6</accession>
<organism evidence="2">
    <name type="scientific">Cacopsylla melanoneura</name>
    <dbReference type="NCBI Taxonomy" id="428564"/>
    <lineage>
        <taxon>Eukaryota</taxon>
        <taxon>Metazoa</taxon>
        <taxon>Ecdysozoa</taxon>
        <taxon>Arthropoda</taxon>
        <taxon>Hexapoda</taxon>
        <taxon>Insecta</taxon>
        <taxon>Pterygota</taxon>
        <taxon>Neoptera</taxon>
        <taxon>Paraneoptera</taxon>
        <taxon>Hemiptera</taxon>
        <taxon>Sternorrhyncha</taxon>
        <taxon>Psylloidea</taxon>
        <taxon>Psyllidae</taxon>
        <taxon>Psyllinae</taxon>
        <taxon>Cacopsylla</taxon>
    </lineage>
</organism>